<proteinExistence type="predicted"/>
<dbReference type="GO" id="GO:0000287">
    <property type="term" value="F:magnesium ion binding"/>
    <property type="evidence" value="ECO:0007669"/>
    <property type="project" value="InterPro"/>
</dbReference>
<evidence type="ECO:0000256" key="1">
    <source>
        <dbReference type="SAM" id="MobiDB-lite"/>
    </source>
</evidence>
<feature type="region of interest" description="Disordered" evidence="1">
    <location>
        <begin position="129"/>
        <end position="152"/>
    </location>
</feature>
<keyword evidence="3" id="KW-1185">Reference proteome</keyword>
<evidence type="ECO:0000313" key="2">
    <source>
        <dbReference type="EMBL" id="UTN92978.1"/>
    </source>
</evidence>
<dbReference type="KEGG" id="vg:80018961"/>
<dbReference type="GO" id="GO:0006281">
    <property type="term" value="P:DNA repair"/>
    <property type="evidence" value="ECO:0007669"/>
    <property type="project" value="InterPro"/>
</dbReference>
<reference evidence="2" key="1">
    <citation type="submission" date="2022-05" db="EMBL/GenBank/DDBJ databases">
        <authorList>
            <person name="Ashby S."/>
            <person name="Bressette G."/>
            <person name="Brown S."/>
            <person name="Charles S."/>
            <person name="Neely M.N."/>
            <person name="Molloy S.D."/>
            <person name="Garlena R.A."/>
            <person name="Russell D.A."/>
            <person name="Jacobs-Sera D."/>
            <person name="Hatfull G.F."/>
        </authorList>
    </citation>
    <scope>NUCLEOTIDE SEQUENCE</scope>
</reference>
<protein>
    <submittedName>
        <fullName evidence="2">RusA-like resolvase</fullName>
    </submittedName>
</protein>
<dbReference type="GeneID" id="80018961"/>
<dbReference type="InterPro" id="IPR036614">
    <property type="entry name" value="RusA-like_sf"/>
</dbReference>
<name>A0A9E7SZH4_9CAUD</name>
<dbReference type="EMBL" id="ON456347">
    <property type="protein sequence ID" value="UTN92978.1"/>
    <property type="molecule type" value="Genomic_DNA"/>
</dbReference>
<dbReference type="Gene3D" id="3.30.1330.70">
    <property type="entry name" value="Holliday junction resolvase RusA"/>
    <property type="match status" value="1"/>
</dbReference>
<dbReference type="Proteomes" id="UP001060355">
    <property type="component" value="Segment"/>
</dbReference>
<accession>A0A9E7SZH4</accession>
<evidence type="ECO:0000313" key="3">
    <source>
        <dbReference type="Proteomes" id="UP001060355"/>
    </source>
</evidence>
<organism evidence="2 3">
    <name type="scientific">Gordonia phage Finkle</name>
    <dbReference type="NCBI Taxonomy" id="2926099"/>
    <lineage>
        <taxon>Viruses</taxon>
        <taxon>Duplodnaviria</taxon>
        <taxon>Heunggongvirae</taxon>
        <taxon>Uroviricota</taxon>
        <taxon>Caudoviricetes</taxon>
        <taxon>Finkelvirus</taxon>
        <taxon>Finkelvirus finkel</taxon>
    </lineage>
</organism>
<dbReference type="GO" id="GO:0006310">
    <property type="term" value="P:DNA recombination"/>
    <property type="evidence" value="ECO:0007669"/>
    <property type="project" value="InterPro"/>
</dbReference>
<dbReference type="RefSeq" id="YP_010754377.1">
    <property type="nucleotide sequence ID" value="NC_073459.1"/>
</dbReference>
<gene>
    <name evidence="2" type="primary">64</name>
    <name evidence="2" type="ORF">SEA_FINKLE_64</name>
</gene>
<sequence length="152" mass="17324">MPDLRIDLPWPSPPLSLNDRQHWRAKANKTAAVRHTMHQIAKAARLPRNVDHLTVQLVYRPRDRRRRDTDNLVATLKPICDALAAGTTKHPGYGVVQDDTPEWMAKPEPLIVPAEKGKGGAMWLLLTIRDRPGPDQTPEHELADRYSREDHQ</sequence>
<dbReference type="SUPFAM" id="SSF103084">
    <property type="entry name" value="Holliday junction resolvase RusA"/>
    <property type="match status" value="1"/>
</dbReference>